<keyword evidence="2" id="KW-1185">Reference proteome</keyword>
<accession>A0ABQ7XS24</accession>
<protein>
    <submittedName>
        <fullName evidence="1">Uncharacterized protein</fullName>
    </submittedName>
</protein>
<comment type="caution">
    <text evidence="1">The sequence shown here is derived from an EMBL/GenBank/DDBJ whole genome shotgun (WGS) entry which is preliminary data.</text>
</comment>
<reference evidence="1 2" key="1">
    <citation type="submission" date="2021-05" db="EMBL/GenBank/DDBJ databases">
        <title>Genome Assembly of Synthetic Allotetraploid Brassica napus Reveals Homoeologous Exchanges between Subgenomes.</title>
        <authorList>
            <person name="Davis J.T."/>
        </authorList>
    </citation>
    <scope>NUCLEOTIDE SEQUENCE [LARGE SCALE GENOMIC DNA]</scope>
    <source>
        <strain evidence="2">cv. Da-Ae</strain>
        <tissue evidence="1">Seedling</tissue>
    </source>
</reference>
<feature type="non-terminal residue" evidence="1">
    <location>
        <position position="1"/>
    </location>
</feature>
<organism evidence="1 2">
    <name type="scientific">Brassica napus</name>
    <name type="common">Rape</name>
    <dbReference type="NCBI Taxonomy" id="3708"/>
    <lineage>
        <taxon>Eukaryota</taxon>
        <taxon>Viridiplantae</taxon>
        <taxon>Streptophyta</taxon>
        <taxon>Embryophyta</taxon>
        <taxon>Tracheophyta</taxon>
        <taxon>Spermatophyta</taxon>
        <taxon>Magnoliopsida</taxon>
        <taxon>eudicotyledons</taxon>
        <taxon>Gunneridae</taxon>
        <taxon>Pentapetalae</taxon>
        <taxon>rosids</taxon>
        <taxon>malvids</taxon>
        <taxon>Brassicales</taxon>
        <taxon>Brassicaceae</taxon>
        <taxon>Brassiceae</taxon>
        <taxon>Brassica</taxon>
    </lineage>
</organism>
<name>A0ABQ7XS24_BRANA</name>
<evidence type="ECO:0000313" key="1">
    <source>
        <dbReference type="EMBL" id="KAH0858721.1"/>
    </source>
</evidence>
<proteinExistence type="predicted"/>
<evidence type="ECO:0000313" key="2">
    <source>
        <dbReference type="Proteomes" id="UP000824890"/>
    </source>
</evidence>
<sequence>FKSDPFHGERERKEKVRRECCVSEPSITDSHRHEPYHGGFCWDLLCLMAQDSLGFMPLLCFVSASRWILSDSRLLMGVLLLCSHCFRRKSIIASCRFDTQSLVSLVLCLFDGTDGVGSSHFRGEQRLEWTSKDVVAGPGLCQPCFACPPVGVALGTVCGASDRSPVVNPNDLFSWCRFRHQAQVAIS</sequence>
<dbReference type="Proteomes" id="UP000824890">
    <property type="component" value="Unassembled WGS sequence"/>
</dbReference>
<gene>
    <name evidence="1" type="ORF">HID58_086982</name>
</gene>
<dbReference type="EMBL" id="JAGKQM010000019">
    <property type="protein sequence ID" value="KAH0858721.1"/>
    <property type="molecule type" value="Genomic_DNA"/>
</dbReference>